<dbReference type="SUPFAM" id="SSF53955">
    <property type="entry name" value="Lysozyme-like"/>
    <property type="match status" value="1"/>
</dbReference>
<dbReference type="Pfam" id="PF01464">
    <property type="entry name" value="SLT"/>
    <property type="match status" value="1"/>
</dbReference>
<dbReference type="InterPro" id="IPR000189">
    <property type="entry name" value="Transglyc_AS"/>
</dbReference>
<evidence type="ECO:0000256" key="1">
    <source>
        <dbReference type="ARBA" id="ARBA00007734"/>
    </source>
</evidence>
<dbReference type="PROSITE" id="PS00922">
    <property type="entry name" value="TRANSGLYCOSYLASE"/>
    <property type="match status" value="1"/>
</dbReference>
<comment type="caution">
    <text evidence="3">The sequence shown here is derived from an EMBL/GenBank/DDBJ whole genome shotgun (WGS) entry which is preliminary data.</text>
</comment>
<feature type="domain" description="Transglycosylase SLT" evidence="2">
    <location>
        <begin position="95"/>
        <end position="197"/>
    </location>
</feature>
<dbReference type="InterPro" id="IPR008258">
    <property type="entry name" value="Transglycosylase_SLT_dom_1"/>
</dbReference>
<evidence type="ECO:0000313" key="3">
    <source>
        <dbReference type="EMBL" id="GAA4652843.1"/>
    </source>
</evidence>
<keyword evidence="4" id="KW-1185">Reference proteome</keyword>
<gene>
    <name evidence="3" type="ORF">GCM10023116_51270</name>
</gene>
<dbReference type="EMBL" id="BAABFL010000481">
    <property type="protein sequence ID" value="GAA4652843.1"/>
    <property type="molecule type" value="Genomic_DNA"/>
</dbReference>
<reference evidence="4" key="1">
    <citation type="journal article" date="2019" name="Int. J. Syst. Evol. Microbiol.">
        <title>The Global Catalogue of Microorganisms (GCM) 10K type strain sequencing project: providing services to taxonomists for standard genome sequencing and annotation.</title>
        <authorList>
            <consortium name="The Broad Institute Genomics Platform"/>
            <consortium name="The Broad Institute Genome Sequencing Center for Infectious Disease"/>
            <person name="Wu L."/>
            <person name="Ma J."/>
        </authorList>
    </citation>
    <scope>NUCLEOTIDE SEQUENCE [LARGE SCALE GENOMIC DNA]</scope>
    <source>
        <strain evidence="4">JCM 17805</strain>
    </source>
</reference>
<dbReference type="Gene3D" id="1.10.530.10">
    <property type="match status" value="1"/>
</dbReference>
<organism evidence="3 4">
    <name type="scientific">Kistimonas scapharcae</name>
    <dbReference type="NCBI Taxonomy" id="1036133"/>
    <lineage>
        <taxon>Bacteria</taxon>
        <taxon>Pseudomonadati</taxon>
        <taxon>Pseudomonadota</taxon>
        <taxon>Gammaproteobacteria</taxon>
        <taxon>Oceanospirillales</taxon>
        <taxon>Endozoicomonadaceae</taxon>
        <taxon>Kistimonas</taxon>
    </lineage>
</organism>
<name>A0ABP8V9A0_9GAMM</name>
<dbReference type="Proteomes" id="UP001500604">
    <property type="component" value="Unassembled WGS sequence"/>
</dbReference>
<evidence type="ECO:0000259" key="2">
    <source>
        <dbReference type="Pfam" id="PF01464"/>
    </source>
</evidence>
<accession>A0ABP8V9A0</accession>
<proteinExistence type="inferred from homology"/>
<comment type="similarity">
    <text evidence="1">Belongs to the transglycosylase Slt family.</text>
</comment>
<dbReference type="InterPro" id="IPR023346">
    <property type="entry name" value="Lysozyme-like_dom_sf"/>
</dbReference>
<protein>
    <recommendedName>
        <fullName evidence="2">Transglycosylase SLT domain-containing protein</fullName>
    </recommendedName>
</protein>
<dbReference type="PANTHER" id="PTHR37423">
    <property type="entry name" value="SOLUBLE LYTIC MUREIN TRANSGLYCOSYLASE-RELATED"/>
    <property type="match status" value="1"/>
</dbReference>
<evidence type="ECO:0000313" key="4">
    <source>
        <dbReference type="Proteomes" id="UP001500604"/>
    </source>
</evidence>
<sequence>MLLLTGCDKPPDTGVVCPAFLPAMVANQQTGSPEHTRDSNRSYRQLSWAYYLDNRQAAPLFDPPLDAFPVALSAAENVSINTHIAHRLPRYEALFRRIAESHQIDWRLLAAISYQESHWSPRARSPTGVRGMMMLTLTTAREVGVRNRLDVEQSVRGGARYLNRIHDRLPESIREPDRTWIALAAYNVGMGHVYDARDLTLQAGGNPDKWHDLRFHLLLLEQSWWYRQTRYGYARGSEPVRYVENIRLFYQHLQQPQILAQSD</sequence>
<dbReference type="CDD" id="cd13403">
    <property type="entry name" value="MLTF-like"/>
    <property type="match status" value="1"/>
</dbReference>
<dbReference type="PANTHER" id="PTHR37423:SF2">
    <property type="entry name" value="MEMBRANE-BOUND LYTIC MUREIN TRANSGLYCOSYLASE C"/>
    <property type="match status" value="1"/>
</dbReference>